<keyword evidence="7" id="KW-1185">Reference proteome</keyword>
<evidence type="ECO:0000313" key="6">
    <source>
        <dbReference type="EMBL" id="BCX46198.1"/>
    </source>
</evidence>
<evidence type="ECO:0000256" key="4">
    <source>
        <dbReference type="ARBA" id="ARBA00023277"/>
    </source>
</evidence>
<comment type="similarity">
    <text evidence="2 5">Belongs to the aldose epimerase family.</text>
</comment>
<evidence type="ECO:0000256" key="3">
    <source>
        <dbReference type="ARBA" id="ARBA00023235"/>
    </source>
</evidence>
<dbReference type="PANTHER" id="PTHR10091">
    <property type="entry name" value="ALDOSE-1-EPIMERASE"/>
    <property type="match status" value="1"/>
</dbReference>
<dbReference type="Gene3D" id="2.70.98.10">
    <property type="match status" value="1"/>
</dbReference>
<organism evidence="6 7">
    <name type="scientific">Haloferula helveola</name>
    <dbReference type="NCBI Taxonomy" id="490095"/>
    <lineage>
        <taxon>Bacteria</taxon>
        <taxon>Pseudomonadati</taxon>
        <taxon>Verrucomicrobiota</taxon>
        <taxon>Verrucomicrobiia</taxon>
        <taxon>Verrucomicrobiales</taxon>
        <taxon>Verrucomicrobiaceae</taxon>
        <taxon>Haloferula</taxon>
    </lineage>
</organism>
<evidence type="ECO:0000256" key="2">
    <source>
        <dbReference type="ARBA" id="ARBA00006206"/>
    </source>
</evidence>
<reference evidence="6 7" key="1">
    <citation type="submission" date="2021-06" db="EMBL/GenBank/DDBJ databases">
        <title>Complete genome of Haloferula helveola possessing various polysaccharide degrading enzymes.</title>
        <authorList>
            <person name="Takami H."/>
            <person name="Huang C."/>
            <person name="Hamasaki K."/>
        </authorList>
    </citation>
    <scope>NUCLEOTIDE SEQUENCE [LARGE SCALE GENOMIC DNA]</scope>
    <source>
        <strain evidence="6 7">CN-1</strain>
    </source>
</reference>
<comment type="pathway">
    <text evidence="1 5">Carbohydrate metabolism; hexose metabolism.</text>
</comment>
<protein>
    <recommendedName>
        <fullName evidence="5">Aldose 1-epimerase</fullName>
        <ecNumber evidence="5">5.1.3.3</ecNumber>
    </recommendedName>
</protein>
<dbReference type="InterPro" id="IPR011013">
    <property type="entry name" value="Gal_mutarotase_sf_dom"/>
</dbReference>
<dbReference type="InterPro" id="IPR008183">
    <property type="entry name" value="Aldose_1/G6P_1-epimerase"/>
</dbReference>
<dbReference type="SUPFAM" id="SSF74650">
    <property type="entry name" value="Galactose mutarotase-like"/>
    <property type="match status" value="1"/>
</dbReference>
<evidence type="ECO:0000256" key="5">
    <source>
        <dbReference type="PIRNR" id="PIRNR005096"/>
    </source>
</evidence>
<dbReference type="InterPro" id="IPR047215">
    <property type="entry name" value="Galactose_mutarotase-like"/>
</dbReference>
<evidence type="ECO:0000256" key="1">
    <source>
        <dbReference type="ARBA" id="ARBA00005028"/>
    </source>
</evidence>
<dbReference type="PIRSF" id="PIRSF005096">
    <property type="entry name" value="GALM"/>
    <property type="match status" value="1"/>
</dbReference>
<dbReference type="RefSeq" id="WP_338687592.1">
    <property type="nucleotide sequence ID" value="NZ_AP024702.1"/>
</dbReference>
<comment type="catalytic activity">
    <reaction evidence="5">
        <text>alpha-D-glucose = beta-D-glucose</text>
        <dbReference type="Rhea" id="RHEA:10264"/>
        <dbReference type="ChEBI" id="CHEBI:15903"/>
        <dbReference type="ChEBI" id="CHEBI:17925"/>
        <dbReference type="EC" id="5.1.3.3"/>
    </reaction>
</comment>
<sequence>MKVERQPFGEVGGREVDLFTLSSGNGLVARITNYGGILTSLRVADRDGRPGEITCGFDSLGEYFSEAYRSNSPYFGCVVGRYAGRIKDAAFGVDGVRHEVPANDGENHLHGGIDSIDKRVWEAETFEEPGKVGLRLTITSPDGDNGYPGNLEMSVTFTVTEENELSIEYGAVTDRATPLSMTHHAYFNLNGFADRILDHEAMIDADRFLVPDGSNVPVGDEFEVSGSVWDYSRPKPIGEVFAEESKGFEHYYVFRKKAGEFGKVAEFVDASSARRMEVLTSEPGMLFYTGFYTSDELRRNEGMRYGQFRGFCCETSRYPNGPNLADAPDSVLRPGDAFRSRTVFRFGTV</sequence>
<dbReference type="NCBIfam" id="NF008277">
    <property type="entry name" value="PRK11055.1"/>
    <property type="match status" value="1"/>
</dbReference>
<dbReference type="InterPro" id="IPR014718">
    <property type="entry name" value="GH-type_carb-bd"/>
</dbReference>
<dbReference type="InterPro" id="IPR015443">
    <property type="entry name" value="Aldose_1-epimerase"/>
</dbReference>
<dbReference type="EMBL" id="AP024702">
    <property type="protein sequence ID" value="BCX46198.1"/>
    <property type="molecule type" value="Genomic_DNA"/>
</dbReference>
<dbReference type="EC" id="5.1.3.3" evidence="5"/>
<dbReference type="Pfam" id="PF01263">
    <property type="entry name" value="Aldose_epim"/>
    <property type="match status" value="1"/>
</dbReference>
<dbReference type="CDD" id="cd09019">
    <property type="entry name" value="galactose_mutarotase_like"/>
    <property type="match status" value="1"/>
</dbReference>
<keyword evidence="3 5" id="KW-0413">Isomerase</keyword>
<accession>A0ABM7RGI5</accession>
<evidence type="ECO:0000313" key="7">
    <source>
        <dbReference type="Proteomes" id="UP001374893"/>
    </source>
</evidence>
<dbReference type="Proteomes" id="UP001374893">
    <property type="component" value="Chromosome"/>
</dbReference>
<name>A0ABM7RGI5_9BACT</name>
<proteinExistence type="inferred from homology"/>
<dbReference type="PANTHER" id="PTHR10091:SF0">
    <property type="entry name" value="GALACTOSE MUTAROTASE"/>
    <property type="match status" value="1"/>
</dbReference>
<gene>
    <name evidence="6" type="primary">galM_1</name>
    <name evidence="6" type="ORF">HAHE_01060</name>
</gene>
<keyword evidence="4 5" id="KW-0119">Carbohydrate metabolism</keyword>